<organism evidence="1 2">
    <name type="scientific">Streptomyces pimonensis</name>
    <dbReference type="NCBI Taxonomy" id="2860288"/>
    <lineage>
        <taxon>Bacteria</taxon>
        <taxon>Bacillati</taxon>
        <taxon>Actinomycetota</taxon>
        <taxon>Actinomycetes</taxon>
        <taxon>Kitasatosporales</taxon>
        <taxon>Streptomycetaceae</taxon>
        <taxon>Streptomyces</taxon>
    </lineage>
</organism>
<accession>A0ABV4JAQ3</accession>
<reference evidence="1 2" key="1">
    <citation type="journal article" date="2021" name="Res Sq">
        <title>Streptomyces Pimoensis sp. nov., Isolated From the Taklimakan Desert in Xinjiang, China.</title>
        <authorList>
            <person name="Zhang P."/>
            <person name="Luo X."/>
            <person name="Luo X."/>
            <person name="Liu Z."/>
            <person name="Xia Z."/>
            <person name="Wan C."/>
            <person name="zhang L."/>
        </authorList>
    </citation>
    <scope>NUCLEOTIDE SEQUENCE [LARGE SCALE GENOMIC DNA]</scope>
    <source>
        <strain evidence="1 2">TRM75549</strain>
    </source>
</reference>
<protein>
    <recommendedName>
        <fullName evidence="3">Hydrolase</fullName>
    </recommendedName>
</protein>
<keyword evidence="2" id="KW-1185">Reference proteome</keyword>
<evidence type="ECO:0000313" key="1">
    <source>
        <dbReference type="EMBL" id="MEZ3182726.1"/>
    </source>
</evidence>
<dbReference type="Gene3D" id="3.40.50.1820">
    <property type="entry name" value="alpha/beta hydrolase"/>
    <property type="match status" value="1"/>
</dbReference>
<name>A0ABV4JAQ3_9ACTN</name>
<proteinExistence type="predicted"/>
<sequence length="89" mass="9561">MSLHTYRRLDDGLLGRLGVPVALFRAGPGTGGLLTDADVEFIRAQIPGVRIAQLHDVGHGPQLQAPEQVAHALRQLIADDRTDGFPARS</sequence>
<comment type="caution">
    <text evidence="1">The sequence shown here is derived from an EMBL/GenBank/DDBJ whole genome shotgun (WGS) entry which is preliminary data.</text>
</comment>
<dbReference type="EMBL" id="JAHWZY010000050">
    <property type="protein sequence ID" value="MEZ3182726.1"/>
    <property type="molecule type" value="Genomic_DNA"/>
</dbReference>
<evidence type="ECO:0008006" key="3">
    <source>
        <dbReference type="Google" id="ProtNLM"/>
    </source>
</evidence>
<dbReference type="SUPFAM" id="SSF53474">
    <property type="entry name" value="alpha/beta-Hydrolases"/>
    <property type="match status" value="1"/>
</dbReference>
<evidence type="ECO:0000313" key="2">
    <source>
        <dbReference type="Proteomes" id="UP001567537"/>
    </source>
</evidence>
<gene>
    <name evidence="1" type="ORF">KYY02_29940</name>
</gene>
<dbReference type="Proteomes" id="UP001567537">
    <property type="component" value="Unassembled WGS sequence"/>
</dbReference>
<dbReference type="RefSeq" id="WP_371243684.1">
    <property type="nucleotide sequence ID" value="NZ_JAHWZY010000050.1"/>
</dbReference>
<dbReference type="InterPro" id="IPR029058">
    <property type="entry name" value="AB_hydrolase_fold"/>
</dbReference>